<protein>
    <submittedName>
        <fullName evidence="2">Uncharacterized protein</fullName>
    </submittedName>
</protein>
<feature type="transmembrane region" description="Helical" evidence="1">
    <location>
        <begin position="61"/>
        <end position="81"/>
    </location>
</feature>
<keyword evidence="3" id="KW-1185">Reference proteome</keyword>
<evidence type="ECO:0000313" key="2">
    <source>
        <dbReference type="EMBL" id="KXN66456.1"/>
    </source>
</evidence>
<accession>A0A137NUN3</accession>
<feature type="transmembrane region" description="Helical" evidence="1">
    <location>
        <begin position="159"/>
        <end position="175"/>
    </location>
</feature>
<evidence type="ECO:0000313" key="3">
    <source>
        <dbReference type="Proteomes" id="UP000070444"/>
    </source>
</evidence>
<evidence type="ECO:0000256" key="1">
    <source>
        <dbReference type="SAM" id="Phobius"/>
    </source>
</evidence>
<sequence>MLHTFGKFFVYTPQISMSFFGGEMFAFAGWFPYNTCFALFLRNQIKILYGSIKLHRFVDSFLCLVIIAGLTSSACFAAYCIDRRYTEEYVVSISIYLPVQVAFEEIVNVLTLYRCLKLRDKSGLRVSMVVMVFCLIVDIAFLIPDFFDPDQTWFILRPFTYQFKGLLEVIVFNHLRKLVAIRSLYDNIGNHRNSRASTLFLEH</sequence>
<gene>
    <name evidence="2" type="ORF">CONCODRAFT_11691</name>
</gene>
<proteinExistence type="predicted"/>
<dbReference type="EMBL" id="KQ964723">
    <property type="protein sequence ID" value="KXN66456.1"/>
    <property type="molecule type" value="Genomic_DNA"/>
</dbReference>
<organism evidence="2 3">
    <name type="scientific">Conidiobolus coronatus (strain ATCC 28846 / CBS 209.66 / NRRL 28638)</name>
    <name type="common">Delacroixia coronata</name>
    <dbReference type="NCBI Taxonomy" id="796925"/>
    <lineage>
        <taxon>Eukaryota</taxon>
        <taxon>Fungi</taxon>
        <taxon>Fungi incertae sedis</taxon>
        <taxon>Zoopagomycota</taxon>
        <taxon>Entomophthoromycotina</taxon>
        <taxon>Entomophthoromycetes</taxon>
        <taxon>Entomophthorales</taxon>
        <taxon>Ancylistaceae</taxon>
        <taxon>Conidiobolus</taxon>
    </lineage>
</organism>
<dbReference type="AlphaFoldDB" id="A0A137NUN3"/>
<reference evidence="2 3" key="1">
    <citation type="journal article" date="2015" name="Genome Biol. Evol.">
        <title>Phylogenomic analyses indicate that early fungi evolved digesting cell walls of algal ancestors of land plants.</title>
        <authorList>
            <person name="Chang Y."/>
            <person name="Wang S."/>
            <person name="Sekimoto S."/>
            <person name="Aerts A.L."/>
            <person name="Choi C."/>
            <person name="Clum A."/>
            <person name="LaButti K.M."/>
            <person name="Lindquist E.A."/>
            <person name="Yee Ngan C."/>
            <person name="Ohm R.A."/>
            <person name="Salamov A.A."/>
            <person name="Grigoriev I.V."/>
            <person name="Spatafora J.W."/>
            <person name="Berbee M.L."/>
        </authorList>
    </citation>
    <scope>NUCLEOTIDE SEQUENCE [LARGE SCALE GENOMIC DNA]</scope>
    <source>
        <strain evidence="2 3">NRRL 28638</strain>
    </source>
</reference>
<feature type="transmembrane region" description="Helical" evidence="1">
    <location>
        <begin position="20"/>
        <end position="41"/>
    </location>
</feature>
<feature type="transmembrane region" description="Helical" evidence="1">
    <location>
        <begin position="93"/>
        <end position="116"/>
    </location>
</feature>
<keyword evidence="1" id="KW-0812">Transmembrane</keyword>
<feature type="transmembrane region" description="Helical" evidence="1">
    <location>
        <begin position="128"/>
        <end position="147"/>
    </location>
</feature>
<keyword evidence="1" id="KW-1133">Transmembrane helix</keyword>
<name>A0A137NUN3_CONC2</name>
<keyword evidence="1" id="KW-0472">Membrane</keyword>
<dbReference type="Proteomes" id="UP000070444">
    <property type="component" value="Unassembled WGS sequence"/>
</dbReference>